<gene>
    <name evidence="2" type="ORF">PG986_003178</name>
</gene>
<dbReference type="InterPro" id="IPR017853">
    <property type="entry name" value="GH"/>
</dbReference>
<dbReference type="GeneID" id="92072462"/>
<keyword evidence="3" id="KW-1185">Reference proteome</keyword>
<organism evidence="2 3">
    <name type="scientific">Apiospora aurea</name>
    <dbReference type="NCBI Taxonomy" id="335848"/>
    <lineage>
        <taxon>Eukaryota</taxon>
        <taxon>Fungi</taxon>
        <taxon>Dikarya</taxon>
        <taxon>Ascomycota</taxon>
        <taxon>Pezizomycotina</taxon>
        <taxon>Sordariomycetes</taxon>
        <taxon>Xylariomycetidae</taxon>
        <taxon>Amphisphaeriales</taxon>
        <taxon>Apiosporaceae</taxon>
        <taxon>Apiospora</taxon>
    </lineage>
</organism>
<evidence type="ECO:0000259" key="1">
    <source>
        <dbReference type="Pfam" id="PF16862"/>
    </source>
</evidence>
<protein>
    <submittedName>
        <fullName evidence="2">(Trans)glycosidase</fullName>
    </submittedName>
</protein>
<dbReference type="RefSeq" id="XP_066704464.1">
    <property type="nucleotide sequence ID" value="XM_066839400.1"/>
</dbReference>
<dbReference type="Proteomes" id="UP001391051">
    <property type="component" value="Unassembled WGS sequence"/>
</dbReference>
<dbReference type="InterPro" id="IPR052974">
    <property type="entry name" value="GH79_Enzymes"/>
</dbReference>
<proteinExistence type="predicted"/>
<dbReference type="PANTHER" id="PTHR36183">
    <property type="entry name" value="BETA-GLUCURONIDASE"/>
    <property type="match status" value="1"/>
</dbReference>
<evidence type="ECO:0000313" key="2">
    <source>
        <dbReference type="EMBL" id="KAK7962353.1"/>
    </source>
</evidence>
<dbReference type="InterPro" id="IPR013780">
    <property type="entry name" value="Glyco_hydro_b"/>
</dbReference>
<dbReference type="EMBL" id="JAQQWE010000002">
    <property type="protein sequence ID" value="KAK7962353.1"/>
    <property type="molecule type" value="Genomic_DNA"/>
</dbReference>
<accession>A0ABR1QRE1</accession>
<dbReference type="PANTHER" id="PTHR36183:SF2">
    <property type="entry name" value="BETA-GLUCURONIDASE C-TERMINAL DOMAIN-CONTAINING PROTEIN"/>
    <property type="match status" value="1"/>
</dbReference>
<dbReference type="Gene3D" id="2.60.40.1180">
    <property type="entry name" value="Golgi alpha-mannosidase II"/>
    <property type="match status" value="1"/>
</dbReference>
<dbReference type="InterPro" id="IPR031728">
    <property type="entry name" value="GlcAase_C"/>
</dbReference>
<reference evidence="2 3" key="1">
    <citation type="submission" date="2023-01" db="EMBL/GenBank/DDBJ databases">
        <title>Analysis of 21 Apiospora genomes using comparative genomics revels a genus with tremendous synthesis potential of carbohydrate active enzymes and secondary metabolites.</title>
        <authorList>
            <person name="Sorensen T."/>
        </authorList>
    </citation>
    <scope>NUCLEOTIDE SEQUENCE [LARGE SCALE GENOMIC DNA]</scope>
    <source>
        <strain evidence="2 3">CBS 24483</strain>
    </source>
</reference>
<dbReference type="SUPFAM" id="SSF51445">
    <property type="entry name" value="(Trans)glycosidases"/>
    <property type="match status" value="1"/>
</dbReference>
<feature type="domain" description="Beta-glucuronidase C-terminal" evidence="1">
    <location>
        <begin position="413"/>
        <end position="552"/>
    </location>
</feature>
<dbReference type="Pfam" id="PF16862">
    <property type="entry name" value="Glyco_hydro_79C"/>
    <property type="match status" value="1"/>
</dbReference>
<name>A0ABR1QRE1_9PEZI</name>
<comment type="caution">
    <text evidence="2">The sequence shown here is derived from an EMBL/GenBank/DDBJ whole genome shotgun (WGS) entry which is preliminary data.</text>
</comment>
<sequence length="581" mass="62915">MRLIRDAGLVLLRGGVVLCQARRLAINTNSAEFKSATPLDGFLSYSIEFASFPDFAGNKSSPNKFSDNLLNNIGYLQGDKPYIRVGGNTQDYAIYNANLTVALNGTVNVTRSPDYPTTIEIGPSFFESYSTWPNVRFSHGFNMGGNNDSRVQGTLTQTAELACKALGTDKLYVWEYGNEADFFATSAQGPVRSSSYNESDYVNEWLDGVAAIKSVIQKYCPDLAAIDKYKYMAPSFGGVGNHLKAPIAWADGLDNTENIEYYSSHNYISGAATPGVTLQGTLMNHTRTRLSVEAHIDEYNAVNPGAGVPHILGEANSLYNQGRPGLSNSFGAALWGIDFALYCAASNIRRVHMHMGTNSRYNSWQPVETPLATRGTKAPYYGNIAVAAFLGNLRIAPVQVAHLPLTGGDTEAAYAAYVGGNLKRVMIINMNAYNYTNANTTSNTNSNNAHAVDCGCDGSTGGRSSSNPPPPPQRPARAYSFFVGGGTTTARVQRLYANGSDAITGITWDGWSYNYELDEGRPVRLANVTVGETVQVQNGTLNITVPDSQAVLVTLGVSDETLNRPSRLARIRRSWYAAYIL</sequence>
<dbReference type="Gene3D" id="3.20.20.80">
    <property type="entry name" value="Glycosidases"/>
    <property type="match status" value="1"/>
</dbReference>
<evidence type="ECO:0000313" key="3">
    <source>
        <dbReference type="Proteomes" id="UP001391051"/>
    </source>
</evidence>